<protein>
    <submittedName>
        <fullName evidence="1">Uncharacterized protein</fullName>
    </submittedName>
</protein>
<evidence type="ECO:0000313" key="2">
    <source>
        <dbReference type="Proteomes" id="UP000499080"/>
    </source>
</evidence>
<evidence type="ECO:0000313" key="1">
    <source>
        <dbReference type="EMBL" id="GBN15785.1"/>
    </source>
</evidence>
<gene>
    <name evidence="1" type="ORF">AVEN_249992_1</name>
</gene>
<organism evidence="1 2">
    <name type="scientific">Araneus ventricosus</name>
    <name type="common">Orbweaver spider</name>
    <name type="synonym">Epeira ventricosa</name>
    <dbReference type="NCBI Taxonomy" id="182803"/>
    <lineage>
        <taxon>Eukaryota</taxon>
        <taxon>Metazoa</taxon>
        <taxon>Ecdysozoa</taxon>
        <taxon>Arthropoda</taxon>
        <taxon>Chelicerata</taxon>
        <taxon>Arachnida</taxon>
        <taxon>Araneae</taxon>
        <taxon>Araneomorphae</taxon>
        <taxon>Entelegynae</taxon>
        <taxon>Araneoidea</taxon>
        <taxon>Araneidae</taxon>
        <taxon>Araneus</taxon>
    </lineage>
</organism>
<reference evidence="1 2" key="1">
    <citation type="journal article" date="2019" name="Sci. Rep.">
        <title>Orb-weaving spider Araneus ventricosus genome elucidates the spidroin gene catalogue.</title>
        <authorList>
            <person name="Kono N."/>
            <person name="Nakamura H."/>
            <person name="Ohtoshi R."/>
            <person name="Moran D.A.P."/>
            <person name="Shinohara A."/>
            <person name="Yoshida Y."/>
            <person name="Fujiwara M."/>
            <person name="Mori M."/>
            <person name="Tomita M."/>
            <person name="Arakawa K."/>
        </authorList>
    </citation>
    <scope>NUCLEOTIDE SEQUENCE [LARGE SCALE GENOMIC DNA]</scope>
</reference>
<comment type="caution">
    <text evidence="1">The sequence shown here is derived from an EMBL/GenBank/DDBJ whole genome shotgun (WGS) entry which is preliminary data.</text>
</comment>
<dbReference type="EMBL" id="BGPR01006065">
    <property type="protein sequence ID" value="GBN15785.1"/>
    <property type="molecule type" value="Genomic_DNA"/>
</dbReference>
<sequence>MSMALEPTNCVCDRLKHRKRVKVLPKTLAIPERFLDLVQPSFEAAGPSCPPFLEELGETRIDKKKLSSLTLKLYKHSFTEKKIFHIPLKPMRLRESRVILEQGLPIFNR</sequence>
<accession>A0A4Y2LLV9</accession>
<proteinExistence type="predicted"/>
<keyword evidence="2" id="KW-1185">Reference proteome</keyword>
<dbReference type="AlphaFoldDB" id="A0A4Y2LLV9"/>
<dbReference type="Proteomes" id="UP000499080">
    <property type="component" value="Unassembled WGS sequence"/>
</dbReference>
<name>A0A4Y2LLV9_ARAVE</name>